<organism evidence="13 14">
    <name type="scientific">Exilibacterium tricleocarpae</name>
    <dbReference type="NCBI Taxonomy" id="2591008"/>
    <lineage>
        <taxon>Bacteria</taxon>
        <taxon>Pseudomonadati</taxon>
        <taxon>Pseudomonadota</taxon>
        <taxon>Gammaproteobacteria</taxon>
        <taxon>Cellvibrionales</taxon>
        <taxon>Cellvibrionaceae</taxon>
        <taxon>Exilibacterium</taxon>
    </lineage>
</organism>
<feature type="chain" id="PRO_5021784306" evidence="10">
    <location>
        <begin position="29"/>
        <end position="700"/>
    </location>
</feature>
<evidence type="ECO:0000259" key="11">
    <source>
        <dbReference type="Pfam" id="PF00593"/>
    </source>
</evidence>
<dbReference type="InterPro" id="IPR012910">
    <property type="entry name" value="Plug_dom"/>
</dbReference>
<sequence length="700" mass="75677">MRFAKAFSPVPMACVSVCTLLNITGTNAAVQAKTGSALHIEEVEVVGHPLSAEGLAQASAVLSGEQLSRSLQASIGATVANIPGVHSASFGQAVGRPVLHGLGGARVRVMEDRIDTLDVSVTSADHATAIEPFIADRVEILKGASTLLYGSGAIGGVVDVHTGRIPHELPEKTLTGRAEARADDSAETRVGALRLDGGAGSFAWHLDGFWRDADNYEIPNFVESAQLRALEEAEGEEHEEEEARGELPGSELEVNGGAFGLSYIGERGFVGFSVSQLDAEYGLPGAHGHGHEHEEEEPGMEEHEEEEGNPTLDMEQTRIDLEAGVENPFAGFSSLNVRVGINDYEHAEIEPSGEVGTLFENEAWEARVELMHKSVGGWEGAVGLQYSDREFSALGEEAFLSPVDTESIGLFWVGERDIADWHIETGLRVETVEHRPSDSGLADTDFTNVSGSLGAIIPLTSDWTLSLQSDYSSRAPVSEELYSNGAHLAAGTFEIGDASLDEETAFNLSATLRYAGSNWYLAGTLYRTDFSDFIYRFNTGLEEDELPVLRYTQEDAVFTGFEAEAKAIVHQWGDGQLSVKAMFDTVTAELDISGNDNLPRIPPTRYGLGLAANWGVVNASLDYTRVDEQDDVAELELPTDAYDDVRAYVGAQFPLEQTTLTVFLQGRNLTDEEQRNHVSFIKDFAPAPGRTLEAGLRFTF</sequence>
<dbReference type="PANTHER" id="PTHR30069">
    <property type="entry name" value="TONB-DEPENDENT OUTER MEMBRANE RECEPTOR"/>
    <property type="match status" value="1"/>
</dbReference>
<feature type="compositionally biased region" description="Acidic residues" evidence="9">
    <location>
        <begin position="232"/>
        <end position="243"/>
    </location>
</feature>
<dbReference type="InterPro" id="IPR039426">
    <property type="entry name" value="TonB-dep_rcpt-like"/>
</dbReference>
<dbReference type="SUPFAM" id="SSF56935">
    <property type="entry name" value="Porins"/>
    <property type="match status" value="1"/>
</dbReference>
<keyword evidence="5 8" id="KW-0798">TonB box</keyword>
<comment type="similarity">
    <text evidence="8">Belongs to the TonB-dependent receptor family.</text>
</comment>
<keyword evidence="6 8" id="KW-0472">Membrane</keyword>
<evidence type="ECO:0000313" key="13">
    <source>
        <dbReference type="EMBL" id="TQV78759.1"/>
    </source>
</evidence>
<evidence type="ECO:0000313" key="14">
    <source>
        <dbReference type="Proteomes" id="UP000319732"/>
    </source>
</evidence>
<dbReference type="Proteomes" id="UP000319732">
    <property type="component" value="Unassembled WGS sequence"/>
</dbReference>
<feature type="region of interest" description="Disordered" evidence="9">
    <location>
        <begin position="282"/>
        <end position="311"/>
    </location>
</feature>
<comment type="caution">
    <text evidence="13">The sequence shown here is derived from an EMBL/GenBank/DDBJ whole genome shotgun (WGS) entry which is preliminary data.</text>
</comment>
<proteinExistence type="inferred from homology"/>
<evidence type="ECO:0000256" key="2">
    <source>
        <dbReference type="ARBA" id="ARBA00022448"/>
    </source>
</evidence>
<keyword evidence="4" id="KW-0812">Transmembrane</keyword>
<keyword evidence="2" id="KW-0813">Transport</keyword>
<dbReference type="AlphaFoldDB" id="A0A545TNF9"/>
<keyword evidence="13" id="KW-0675">Receptor</keyword>
<dbReference type="OrthoDB" id="9795928at2"/>
<dbReference type="Pfam" id="PF07715">
    <property type="entry name" value="Plug"/>
    <property type="match status" value="1"/>
</dbReference>
<gene>
    <name evidence="13" type="ORF">FKG94_12110</name>
</gene>
<dbReference type="GO" id="GO:0009279">
    <property type="term" value="C:cell outer membrane"/>
    <property type="evidence" value="ECO:0007669"/>
    <property type="project" value="UniProtKB-SubCell"/>
</dbReference>
<feature type="domain" description="TonB-dependent receptor plug" evidence="12">
    <location>
        <begin position="55"/>
        <end position="157"/>
    </location>
</feature>
<dbReference type="PANTHER" id="PTHR30069:SF40">
    <property type="entry name" value="TONB-DEPENDENT RECEPTOR NMB0964-RELATED"/>
    <property type="match status" value="1"/>
</dbReference>
<evidence type="ECO:0000256" key="10">
    <source>
        <dbReference type="SAM" id="SignalP"/>
    </source>
</evidence>
<keyword evidence="10" id="KW-0732">Signal</keyword>
<dbReference type="EMBL" id="VHSG01000012">
    <property type="protein sequence ID" value="TQV78759.1"/>
    <property type="molecule type" value="Genomic_DNA"/>
</dbReference>
<evidence type="ECO:0000256" key="7">
    <source>
        <dbReference type="ARBA" id="ARBA00023237"/>
    </source>
</evidence>
<accession>A0A545TNF9</accession>
<feature type="compositionally biased region" description="Acidic residues" evidence="9">
    <location>
        <begin position="294"/>
        <end position="308"/>
    </location>
</feature>
<dbReference type="GO" id="GO:0044718">
    <property type="term" value="P:siderophore transmembrane transport"/>
    <property type="evidence" value="ECO:0007669"/>
    <property type="project" value="TreeGrafter"/>
</dbReference>
<dbReference type="Gene3D" id="2.170.130.10">
    <property type="entry name" value="TonB-dependent receptor, plug domain"/>
    <property type="match status" value="1"/>
</dbReference>
<evidence type="ECO:0000256" key="1">
    <source>
        <dbReference type="ARBA" id="ARBA00004571"/>
    </source>
</evidence>
<protein>
    <submittedName>
        <fullName evidence="13">TonB-dependent receptor</fullName>
    </submittedName>
</protein>
<evidence type="ECO:0000256" key="5">
    <source>
        <dbReference type="ARBA" id="ARBA00023077"/>
    </source>
</evidence>
<reference evidence="13 14" key="1">
    <citation type="submission" date="2019-06" db="EMBL/GenBank/DDBJ databases">
        <title>Whole genome sequence for Cellvibrionaceae sp. R142.</title>
        <authorList>
            <person name="Wang G."/>
        </authorList>
    </citation>
    <scope>NUCLEOTIDE SEQUENCE [LARGE SCALE GENOMIC DNA]</scope>
    <source>
        <strain evidence="13 14">R142</strain>
    </source>
</reference>
<dbReference type="InterPro" id="IPR036942">
    <property type="entry name" value="Beta-barrel_TonB_sf"/>
</dbReference>
<evidence type="ECO:0000259" key="12">
    <source>
        <dbReference type="Pfam" id="PF07715"/>
    </source>
</evidence>
<name>A0A545TNF9_9GAMM</name>
<keyword evidence="3" id="KW-1134">Transmembrane beta strand</keyword>
<dbReference type="Pfam" id="PF00593">
    <property type="entry name" value="TonB_dep_Rec_b-barrel"/>
    <property type="match status" value="1"/>
</dbReference>
<evidence type="ECO:0000256" key="3">
    <source>
        <dbReference type="ARBA" id="ARBA00022452"/>
    </source>
</evidence>
<evidence type="ECO:0000256" key="8">
    <source>
        <dbReference type="RuleBase" id="RU003357"/>
    </source>
</evidence>
<dbReference type="InterPro" id="IPR037066">
    <property type="entry name" value="Plug_dom_sf"/>
</dbReference>
<dbReference type="InterPro" id="IPR000531">
    <property type="entry name" value="Beta-barrel_TonB"/>
</dbReference>
<feature type="signal peptide" evidence="10">
    <location>
        <begin position="1"/>
        <end position="28"/>
    </location>
</feature>
<feature type="region of interest" description="Disordered" evidence="9">
    <location>
        <begin position="230"/>
        <end position="252"/>
    </location>
</feature>
<dbReference type="GO" id="GO:0015344">
    <property type="term" value="F:siderophore uptake transmembrane transporter activity"/>
    <property type="evidence" value="ECO:0007669"/>
    <property type="project" value="TreeGrafter"/>
</dbReference>
<evidence type="ECO:0000256" key="9">
    <source>
        <dbReference type="SAM" id="MobiDB-lite"/>
    </source>
</evidence>
<feature type="domain" description="TonB-dependent receptor-like beta-barrel" evidence="11">
    <location>
        <begin position="363"/>
        <end position="669"/>
    </location>
</feature>
<dbReference type="RefSeq" id="WP_142904594.1">
    <property type="nucleotide sequence ID" value="NZ_ML660093.1"/>
</dbReference>
<evidence type="ECO:0000256" key="6">
    <source>
        <dbReference type="ARBA" id="ARBA00023136"/>
    </source>
</evidence>
<dbReference type="Gene3D" id="2.40.170.20">
    <property type="entry name" value="TonB-dependent receptor, beta-barrel domain"/>
    <property type="match status" value="1"/>
</dbReference>
<keyword evidence="14" id="KW-1185">Reference proteome</keyword>
<comment type="subcellular location">
    <subcellularLocation>
        <location evidence="1">Cell outer membrane</location>
        <topology evidence="1">Multi-pass membrane protein</topology>
    </subcellularLocation>
</comment>
<evidence type="ECO:0000256" key="4">
    <source>
        <dbReference type="ARBA" id="ARBA00022692"/>
    </source>
</evidence>
<keyword evidence="7" id="KW-0998">Cell outer membrane</keyword>